<dbReference type="OrthoDB" id="10264956at2759"/>
<dbReference type="PANTHER" id="PTHR45941:SF2">
    <property type="entry name" value="ALPHA-N-ACETYLGALACTOSAMINIDE ALPHA-2,6-SIALYLTRANSFERASE 2-LIKE"/>
    <property type="match status" value="1"/>
</dbReference>
<dbReference type="Pfam" id="PF00777">
    <property type="entry name" value="Glyco_transf_29"/>
    <property type="match status" value="1"/>
</dbReference>
<evidence type="ECO:0000256" key="2">
    <source>
        <dbReference type="ARBA" id="ARBA00004922"/>
    </source>
</evidence>
<evidence type="ECO:0000256" key="13">
    <source>
        <dbReference type="ARBA" id="ARBA00036348"/>
    </source>
</evidence>
<feature type="compositionally biased region" description="Basic residues" evidence="17">
    <location>
        <begin position="982"/>
        <end position="991"/>
    </location>
</feature>
<feature type="region of interest" description="Disordered" evidence="17">
    <location>
        <begin position="790"/>
        <end position="949"/>
    </location>
</feature>
<feature type="region of interest" description="Disordered" evidence="17">
    <location>
        <begin position="964"/>
        <end position="1033"/>
    </location>
</feature>
<dbReference type="Gene3D" id="3.90.1480.20">
    <property type="entry name" value="Glycosyl transferase family 29"/>
    <property type="match status" value="1"/>
</dbReference>
<sequence>MWSEHINPEEYDRLKLFDRLFGWKNIPYGDVKNCLRHFNTSDHRYMFPGWTPDHAGCVRCAVVGNGGILRGSGKGREIDGHDFVWRVNAAITEGFEDDVGKRTSFYFHCHNSLKNSLKTSRKYGFTHPPQDKSTVYISVAKNVQDYAYFDAAISWKPVKNKSSPPLEYGERPANTKFRMLHPDFIRYLTYKQLQRAWHRAPGRVSAGGVSALPRPTSTTLEEAPGPPGERAGPVWCGAGPGAAGVERAAEQRGRPGRVSPRRRGQSPVAPEAYPVADLRRADGEVFPAYEREGYRQGERSGRAGKGRRGFLLRGGLPTSAGPWPAARSGVATGSASVAGPFRIGARRLAGPGRGGTEKVRCEGTFLTSAGPTPAARAGVATGSASVSGPFRIGARRLAGPGRGGTEKVRCEGTFLTSAGPTPAARAGVATGSASVAGPFCIGARRIAGPGRGGTEKVRCEGTFLTSAGPTPAARAGVATGSASVAGSFRIGARRLAGPGRGGTEKVRCEGTFLTSAGPTPAARAGVATGSASVAGPFCIGARRLAGPGRGGTEKVRCEGTFLTSAGPTPAARAGVATGSASVAGPFRIGARRLAGPGRGGTEKVRCEGTFLTSAGPTPAARAGVATGSASVAGPFRIGARRIAGPGRGGTEKVRCEGTFLTSVGPRPAARAGVATGSASVAGPFRIGARRFAGPGRGGTEKVRCEGTFLTSAGPRPAARAGVVTGSASVAGPFRIGARRLAGPGRGGTEKVRCEGTFLTSAGPRPAARAGVATGSASVAGPFRIGARRLAGPGRGAIRRGKLSTDPSELHCSHGLRSDLSKRGCSGIDGEQSHTLSPVDLLPRRPGCHSPRGQPEVATGLEGVRSSAPAGEDGRADGRPEPAPGQALRGGQSGSRCSRRASGRPNGDGSPLPSACEYALRTRRFETRPSALPADASGRESAGPFLTGRFGRLREATVRCGREFCAQAPEGSRPSPRRVPTSRQRRTRRRSALRSSGTVWQRRQCGSSRAAPRPRRSSPGGDRSFAATASSLPG</sequence>
<evidence type="ECO:0000256" key="7">
    <source>
        <dbReference type="ARBA" id="ARBA00022968"/>
    </source>
</evidence>
<feature type="region of interest" description="Disordered" evidence="17">
    <location>
        <begin position="204"/>
        <end position="272"/>
    </location>
</feature>
<evidence type="ECO:0000256" key="6">
    <source>
        <dbReference type="ARBA" id="ARBA00022692"/>
    </source>
</evidence>
<keyword evidence="4" id="KW-0328">Glycosyltransferase</keyword>
<comment type="pathway">
    <text evidence="2">Protein modification; protein glycosylation.</text>
</comment>
<evidence type="ECO:0000256" key="4">
    <source>
        <dbReference type="ARBA" id="ARBA00022676"/>
    </source>
</evidence>
<dbReference type="GO" id="GO:0001665">
    <property type="term" value="F:alpha-N-acetylgalactosaminide alpha-2,6-sialyltransferase activity"/>
    <property type="evidence" value="ECO:0007669"/>
    <property type="project" value="UniProtKB-EC"/>
</dbReference>
<feature type="compositionally biased region" description="Low complexity" evidence="17">
    <location>
        <begin position="1005"/>
        <end position="1023"/>
    </location>
</feature>
<protein>
    <recommendedName>
        <fullName evidence="14">alpha-N-acetylgalactosaminide alpha-2,6-sialyltransferase</fullName>
        <ecNumber evidence="14">2.4.3.3</ecNumber>
    </recommendedName>
</protein>
<evidence type="ECO:0000256" key="10">
    <source>
        <dbReference type="ARBA" id="ARBA00023136"/>
    </source>
</evidence>
<keyword evidence="6" id="KW-0812">Transmembrane</keyword>
<dbReference type="GO" id="GO:0000139">
    <property type="term" value="C:Golgi membrane"/>
    <property type="evidence" value="ECO:0007669"/>
    <property type="project" value="UniProtKB-SubCell"/>
</dbReference>
<gene>
    <name evidence="18" type="primary">ST6GALNAC2</name>
    <name evidence="18" type="ORF">BLAG_LOCUS16524</name>
</gene>
<evidence type="ECO:0000313" key="19">
    <source>
        <dbReference type="Proteomes" id="UP000838412"/>
    </source>
</evidence>
<evidence type="ECO:0000256" key="17">
    <source>
        <dbReference type="SAM" id="MobiDB-lite"/>
    </source>
</evidence>
<proteinExistence type="inferred from homology"/>
<keyword evidence="9" id="KW-0333">Golgi apparatus</keyword>
<evidence type="ECO:0000256" key="9">
    <source>
        <dbReference type="ARBA" id="ARBA00023034"/>
    </source>
</evidence>
<dbReference type="PANTHER" id="PTHR45941">
    <property type="entry name" value="ALPHA-N-ACETYLGALACTOSAMINIDE ALPHA-2,6-SIALYLTRANSFERASE 2-LIKE-RELATED"/>
    <property type="match status" value="1"/>
</dbReference>
<comment type="catalytic activity">
    <reaction evidence="13">
        <text>a beta-D-galactosyl-(1-&gt;3)-N-acetyl-alpha-D-galactosaminyl derivative + CMP-N-acetyl-beta-neuraminate = a beta-D-galactosyl-(1-&gt;3)-[N-acetyl-alpha-neuraminyl-(2-&gt;6)]-N-acetyl-alpha-D-galactosaminyl derivative + CMP + H(+)</text>
        <dbReference type="Rhea" id="RHEA:11136"/>
        <dbReference type="ChEBI" id="CHEBI:15378"/>
        <dbReference type="ChEBI" id="CHEBI:57812"/>
        <dbReference type="ChEBI" id="CHEBI:60377"/>
        <dbReference type="ChEBI" id="CHEBI:133470"/>
        <dbReference type="ChEBI" id="CHEBI:140764"/>
        <dbReference type="EC" id="2.4.3.3"/>
    </reaction>
    <physiologicalReaction direction="left-to-right" evidence="13">
        <dbReference type="Rhea" id="RHEA:11137"/>
    </physiologicalReaction>
</comment>
<dbReference type="InterPro" id="IPR038578">
    <property type="entry name" value="GT29-like_sf"/>
</dbReference>
<keyword evidence="7" id="KW-0735">Signal-anchor</keyword>
<feature type="compositionally biased region" description="Basic and acidic residues" evidence="17">
    <location>
        <begin position="807"/>
        <end position="821"/>
    </location>
</feature>
<name>A0A8K0ESA9_BRALA</name>
<evidence type="ECO:0000256" key="14">
    <source>
        <dbReference type="ARBA" id="ARBA00039109"/>
    </source>
</evidence>
<feature type="compositionally biased region" description="Low complexity" evidence="17">
    <location>
        <begin position="971"/>
        <end position="981"/>
    </location>
</feature>
<keyword evidence="8" id="KW-1133">Transmembrane helix</keyword>
<evidence type="ECO:0000256" key="5">
    <source>
        <dbReference type="ARBA" id="ARBA00022679"/>
    </source>
</evidence>
<evidence type="ECO:0000256" key="16">
    <source>
        <dbReference type="ARBA" id="ARBA00052285"/>
    </source>
</evidence>
<keyword evidence="12" id="KW-0325">Glycoprotein</keyword>
<evidence type="ECO:0000256" key="3">
    <source>
        <dbReference type="ARBA" id="ARBA00006003"/>
    </source>
</evidence>
<keyword evidence="19" id="KW-1185">Reference proteome</keyword>
<evidence type="ECO:0000256" key="12">
    <source>
        <dbReference type="ARBA" id="ARBA00023180"/>
    </source>
</evidence>
<comment type="subcellular location">
    <subcellularLocation>
        <location evidence="1">Golgi apparatus membrane</location>
        <topology evidence="1">Single-pass type II membrane protein</topology>
    </subcellularLocation>
</comment>
<evidence type="ECO:0000256" key="15">
    <source>
        <dbReference type="ARBA" id="ARBA00050664"/>
    </source>
</evidence>
<organism evidence="18 19">
    <name type="scientific">Branchiostoma lanceolatum</name>
    <name type="common">Common lancelet</name>
    <name type="synonym">Amphioxus lanceolatum</name>
    <dbReference type="NCBI Taxonomy" id="7740"/>
    <lineage>
        <taxon>Eukaryota</taxon>
        <taxon>Metazoa</taxon>
        <taxon>Chordata</taxon>
        <taxon>Cephalochordata</taxon>
        <taxon>Leptocardii</taxon>
        <taxon>Amphioxiformes</taxon>
        <taxon>Branchiostomatidae</taxon>
        <taxon>Branchiostoma</taxon>
    </lineage>
</organism>
<dbReference type="EMBL" id="OV696688">
    <property type="protein sequence ID" value="CAH1259147.1"/>
    <property type="molecule type" value="Genomic_DNA"/>
</dbReference>
<dbReference type="EC" id="2.4.3.3" evidence="14"/>
<accession>A0A8K0ESA9</accession>
<dbReference type="InterPro" id="IPR001675">
    <property type="entry name" value="Glyco_trans_29"/>
</dbReference>
<evidence type="ECO:0000313" key="18">
    <source>
        <dbReference type="EMBL" id="CAH1259147.1"/>
    </source>
</evidence>
<comment type="similarity">
    <text evidence="3">Belongs to the glycosyltransferase 29 family.</text>
</comment>
<keyword evidence="10" id="KW-0472">Membrane</keyword>
<comment type="catalytic activity">
    <reaction evidence="15">
        <text>a 3-O-[N-acetyl-alpha-neuraminyl-(2-&gt;3)-beta-D-galactosyl-(1-&gt;3)-N-acetyl-alpha-D-galactosaminyl]-L-threonyl-[protein] + CMP-N-acetyl-beta-neuraminate = a 3-O-{alpha-Neu5Ac-(2-&gt;3)-beta-D-Gal-(1-&gt;3)-[alpha-Neu5Ac-(2-&gt;6)]-alpha-D-GalNAc}-L-threonyl-[protein] + CMP + H(+)</text>
        <dbReference type="Rhea" id="RHEA:81659"/>
        <dbReference type="Rhea" id="RHEA-COMP:14417"/>
        <dbReference type="Rhea" id="RHEA-COMP:16763"/>
        <dbReference type="ChEBI" id="CHEBI:15378"/>
        <dbReference type="ChEBI" id="CHEBI:57812"/>
        <dbReference type="ChEBI" id="CHEBI:60377"/>
        <dbReference type="ChEBI" id="CHEBI:139598"/>
        <dbReference type="ChEBI" id="CHEBI:156398"/>
    </reaction>
    <physiologicalReaction direction="left-to-right" evidence="15">
        <dbReference type="Rhea" id="RHEA:81660"/>
    </physiologicalReaction>
</comment>
<dbReference type="Proteomes" id="UP000838412">
    <property type="component" value="Chromosome 3"/>
</dbReference>
<evidence type="ECO:0000256" key="11">
    <source>
        <dbReference type="ARBA" id="ARBA00023157"/>
    </source>
</evidence>
<reference evidence="18" key="1">
    <citation type="submission" date="2022-01" db="EMBL/GenBank/DDBJ databases">
        <authorList>
            <person name="Braso-Vives M."/>
        </authorList>
    </citation>
    <scope>NUCLEOTIDE SEQUENCE</scope>
</reference>
<comment type="catalytic activity">
    <reaction evidence="16">
        <text>a 3-O-[N-acetyl-alpha-D-galactosaminyl]-L-threonyl-[protein] + CMP-N-acetyl-beta-neuraminate = a 3-O-[N-acetyl-alpha-neuraminosyl-(2-&gt;6)-N-acetyl-alpha-D-galactosaminyl]-L-threonyl-[protein] + CMP + H(+)</text>
        <dbReference type="Rhea" id="RHEA:81643"/>
        <dbReference type="Rhea" id="RHEA-COMP:11689"/>
        <dbReference type="Rhea" id="RHEA-COMP:19720"/>
        <dbReference type="ChEBI" id="CHEBI:15378"/>
        <dbReference type="ChEBI" id="CHEBI:57812"/>
        <dbReference type="ChEBI" id="CHEBI:60377"/>
        <dbReference type="ChEBI" id="CHEBI:87075"/>
        <dbReference type="ChEBI" id="CHEBI:231970"/>
    </reaction>
    <physiologicalReaction direction="left-to-right" evidence="16">
        <dbReference type="Rhea" id="RHEA:81644"/>
    </physiologicalReaction>
</comment>
<dbReference type="AlphaFoldDB" id="A0A8K0ESA9"/>
<evidence type="ECO:0000256" key="8">
    <source>
        <dbReference type="ARBA" id="ARBA00022989"/>
    </source>
</evidence>
<keyword evidence="11" id="KW-1015">Disulfide bond</keyword>
<keyword evidence="5" id="KW-0808">Transferase</keyword>
<evidence type="ECO:0000256" key="1">
    <source>
        <dbReference type="ARBA" id="ARBA00004323"/>
    </source>
</evidence>